<dbReference type="Pfam" id="PF16591">
    <property type="entry name" value="HBM"/>
    <property type="match status" value="1"/>
</dbReference>
<evidence type="ECO:0000256" key="12">
    <source>
        <dbReference type="SAM" id="Phobius"/>
    </source>
</evidence>
<feature type="transmembrane region" description="Helical" evidence="12">
    <location>
        <begin position="274"/>
        <end position="294"/>
    </location>
</feature>
<keyword evidence="6 12" id="KW-1133">Transmembrane helix</keyword>
<dbReference type="GO" id="GO:0005886">
    <property type="term" value="C:plasma membrane"/>
    <property type="evidence" value="ECO:0007669"/>
    <property type="project" value="UniProtKB-SubCell"/>
</dbReference>
<dbReference type="EMBL" id="FMWB01000002">
    <property type="protein sequence ID" value="SCZ27328.1"/>
    <property type="molecule type" value="Genomic_DNA"/>
</dbReference>
<dbReference type="SMART" id="SM00283">
    <property type="entry name" value="MA"/>
    <property type="match status" value="1"/>
</dbReference>
<dbReference type="GO" id="GO:0004888">
    <property type="term" value="F:transmembrane signaling receptor activity"/>
    <property type="evidence" value="ECO:0007669"/>
    <property type="project" value="InterPro"/>
</dbReference>
<evidence type="ECO:0000256" key="3">
    <source>
        <dbReference type="ARBA" id="ARBA00022481"/>
    </source>
</evidence>
<comment type="caution">
    <text evidence="16">The sequence shown here is derived from an EMBL/GenBank/DDBJ whole genome shotgun (WGS) entry which is preliminary data.</text>
</comment>
<keyword evidence="3" id="KW-0488">Methylation</keyword>
<dbReference type="SMART" id="SM00304">
    <property type="entry name" value="HAMP"/>
    <property type="match status" value="2"/>
</dbReference>
<gene>
    <name evidence="16" type="ORF">SAMN05216279_102496</name>
</gene>
<organism evidence="16 17">
    <name type="scientific">Pseudomonas oryzihabitans</name>
    <dbReference type="NCBI Taxonomy" id="47885"/>
    <lineage>
        <taxon>Bacteria</taxon>
        <taxon>Pseudomonadati</taxon>
        <taxon>Pseudomonadota</taxon>
        <taxon>Gammaproteobacteria</taxon>
        <taxon>Pseudomonadales</taxon>
        <taxon>Pseudomonadaceae</taxon>
        <taxon>Pseudomonas</taxon>
    </lineage>
</organism>
<dbReference type="InterPro" id="IPR004089">
    <property type="entry name" value="MCPsignal_dom"/>
</dbReference>
<reference evidence="17" key="1">
    <citation type="submission" date="2016-10" db="EMBL/GenBank/DDBJ databases">
        <authorList>
            <person name="de Groot N.N."/>
        </authorList>
    </citation>
    <scope>NUCLEOTIDE SEQUENCE [LARGE SCALE GENOMIC DNA]</scope>
    <source>
        <strain evidence="17">DSM 15758</strain>
    </source>
</reference>
<dbReference type="InterPro" id="IPR003660">
    <property type="entry name" value="HAMP_dom"/>
</dbReference>
<evidence type="ECO:0000256" key="5">
    <source>
        <dbReference type="ARBA" id="ARBA00022692"/>
    </source>
</evidence>
<dbReference type="Proteomes" id="UP000183046">
    <property type="component" value="Unassembled WGS sequence"/>
</dbReference>
<keyword evidence="5 12" id="KW-0812">Transmembrane</keyword>
<dbReference type="GO" id="GO:0007165">
    <property type="term" value="P:signal transduction"/>
    <property type="evidence" value="ECO:0007669"/>
    <property type="project" value="UniProtKB-KW"/>
</dbReference>
<dbReference type="PANTHER" id="PTHR32089">
    <property type="entry name" value="METHYL-ACCEPTING CHEMOTAXIS PROTEIN MCPB"/>
    <property type="match status" value="1"/>
</dbReference>
<dbReference type="Gene3D" id="1.20.1440.210">
    <property type="match status" value="1"/>
</dbReference>
<keyword evidence="4" id="KW-0145">Chemotaxis</keyword>
<evidence type="ECO:0000313" key="16">
    <source>
        <dbReference type="EMBL" id="SCZ27328.1"/>
    </source>
</evidence>
<feature type="domain" description="HAMP" evidence="14">
    <location>
        <begin position="296"/>
        <end position="348"/>
    </location>
</feature>
<dbReference type="GO" id="GO:0006935">
    <property type="term" value="P:chemotaxis"/>
    <property type="evidence" value="ECO:0007669"/>
    <property type="project" value="UniProtKB-KW"/>
</dbReference>
<dbReference type="SUPFAM" id="SSF58104">
    <property type="entry name" value="Methyl-accepting chemotaxis protein (MCP) signaling domain"/>
    <property type="match status" value="1"/>
</dbReference>
<dbReference type="FunFam" id="1.10.287.950:FF:000001">
    <property type="entry name" value="Methyl-accepting chemotaxis sensory transducer"/>
    <property type="match status" value="1"/>
</dbReference>
<dbReference type="SMART" id="SM01358">
    <property type="entry name" value="HBM"/>
    <property type="match status" value="1"/>
</dbReference>
<accession>A0A1G5MRU4</accession>
<evidence type="ECO:0000256" key="1">
    <source>
        <dbReference type="ARBA" id="ARBA00004651"/>
    </source>
</evidence>
<evidence type="ECO:0000256" key="7">
    <source>
        <dbReference type="ARBA" id="ARBA00023136"/>
    </source>
</evidence>
<evidence type="ECO:0000256" key="10">
    <source>
        <dbReference type="PROSITE-ProRule" id="PRU00284"/>
    </source>
</evidence>
<dbReference type="InterPro" id="IPR032255">
    <property type="entry name" value="HBM"/>
</dbReference>
<evidence type="ECO:0000256" key="2">
    <source>
        <dbReference type="ARBA" id="ARBA00022475"/>
    </source>
</evidence>
<dbReference type="PROSITE" id="PS51753">
    <property type="entry name" value="HBM"/>
    <property type="match status" value="1"/>
</dbReference>
<evidence type="ECO:0000259" key="13">
    <source>
        <dbReference type="PROSITE" id="PS50111"/>
    </source>
</evidence>
<keyword evidence="7 12" id="KW-0472">Membrane</keyword>
<feature type="domain" description="HBM" evidence="15">
    <location>
        <begin position="39"/>
        <end position="269"/>
    </location>
</feature>
<evidence type="ECO:0000256" key="9">
    <source>
        <dbReference type="ARBA" id="ARBA00029447"/>
    </source>
</evidence>
<comment type="subcellular location">
    <subcellularLocation>
        <location evidence="1">Cell membrane</location>
        <topology evidence="1">Multi-pass membrane protein</topology>
    </subcellularLocation>
</comment>
<proteinExistence type="inferred from homology"/>
<dbReference type="Pfam" id="PF00672">
    <property type="entry name" value="HAMP"/>
    <property type="match status" value="1"/>
</dbReference>
<keyword evidence="2" id="KW-1003">Cell membrane</keyword>
<comment type="similarity">
    <text evidence="9">Belongs to the methyl-accepting chemotaxis (MCP) protein family.</text>
</comment>
<evidence type="ECO:0000256" key="11">
    <source>
        <dbReference type="SAM" id="Coils"/>
    </source>
</evidence>
<dbReference type="InterPro" id="IPR004090">
    <property type="entry name" value="Chemotax_Me-accpt_rcpt"/>
</dbReference>
<evidence type="ECO:0000259" key="14">
    <source>
        <dbReference type="PROSITE" id="PS50885"/>
    </source>
</evidence>
<dbReference type="AlphaFoldDB" id="A0A1G5MRU4"/>
<dbReference type="PRINTS" id="PR00260">
    <property type="entry name" value="CHEMTRNSDUCR"/>
</dbReference>
<keyword evidence="8 10" id="KW-0807">Transducer</keyword>
<dbReference type="PROSITE" id="PS50885">
    <property type="entry name" value="HAMP"/>
    <property type="match status" value="1"/>
</dbReference>
<dbReference type="PROSITE" id="PS50111">
    <property type="entry name" value="CHEMOTAXIS_TRANSDUC_2"/>
    <property type="match status" value="1"/>
</dbReference>
<dbReference type="Gene3D" id="1.10.287.950">
    <property type="entry name" value="Methyl-accepting chemotaxis protein"/>
    <property type="match status" value="1"/>
</dbReference>
<dbReference type="CDD" id="cd11386">
    <property type="entry name" value="MCP_signal"/>
    <property type="match status" value="1"/>
</dbReference>
<dbReference type="CDD" id="cd06225">
    <property type="entry name" value="HAMP"/>
    <property type="match status" value="1"/>
</dbReference>
<protein>
    <submittedName>
        <fullName evidence="16">Methyl-accepting chemotaxis protein</fullName>
    </submittedName>
</protein>
<feature type="domain" description="Methyl-accepting transducer" evidence="13">
    <location>
        <begin position="353"/>
        <end position="589"/>
    </location>
</feature>
<sequence>MKMSNMSVRTKLFSGFTILIILSLAIAYAGWDGIQALGRRGNLIEQFTQIGLLARDMRNARKDFALMPEADQAARWKGGIDALEQQLENVRPLFKRPESTALLARTEQTLREYRDIYQQALKVTQDRTTAIQDIRDTGDMMDKRLQEASSALDRERDQASAQLPSLLAALQQLRIHLHLYVLKSAGPQQEALLASLTKTGDVLKTLPPTPELQQLPGLLDEYQRQVQQLFSVQKAYQDVNQGLYQHIQMLLKTSDEMKQLQSQFRLDDIREAKLMLFGGLLLAVLLSLVAAWVITRSIVTPLRQTLVTVEQLAAGDLTVQIEAARKDEIGQLQAAMQRMIVNLSDLIREQKDGVIQVASAAEELSAVTEQTRAGASAQKMETEQIATAMQQMSATINEVARNAEQASTTAREATLKTREGDEMVNQVATQIQSLAQEVDSTQATMELLRQDADRIGGVLDVIKAVAEQTNLLALNAAIEAARAGEAGRGFAVVADEVRGLAQRTRTSTDEIASLITRLHGSTDKMSAALDRNIELTGESVDLTRQAGVVLGSVSSAVSEIEAMNEQIATAVEQQSAASENISRSVVKVHEVADQTAAATEKTAGSSTELANLSLQLQELTSRFRV</sequence>
<dbReference type="PANTHER" id="PTHR32089:SF120">
    <property type="entry name" value="METHYL-ACCEPTING CHEMOTAXIS PROTEIN TLPQ"/>
    <property type="match status" value="1"/>
</dbReference>
<evidence type="ECO:0000256" key="4">
    <source>
        <dbReference type="ARBA" id="ARBA00022500"/>
    </source>
</evidence>
<evidence type="ECO:0000259" key="15">
    <source>
        <dbReference type="PROSITE" id="PS51753"/>
    </source>
</evidence>
<name>A0A1G5MRU4_9PSED</name>
<evidence type="ECO:0000313" key="17">
    <source>
        <dbReference type="Proteomes" id="UP000183046"/>
    </source>
</evidence>
<feature type="coiled-coil region" evidence="11">
    <location>
        <begin position="553"/>
        <end position="580"/>
    </location>
</feature>
<dbReference type="Pfam" id="PF00015">
    <property type="entry name" value="MCPsignal"/>
    <property type="match status" value="1"/>
</dbReference>
<keyword evidence="11" id="KW-0175">Coiled coil</keyword>
<evidence type="ECO:0000256" key="8">
    <source>
        <dbReference type="ARBA" id="ARBA00023224"/>
    </source>
</evidence>
<evidence type="ECO:0000256" key="6">
    <source>
        <dbReference type="ARBA" id="ARBA00022989"/>
    </source>
</evidence>